<keyword evidence="2" id="KW-0472">Membrane</keyword>
<keyword evidence="2" id="KW-1133">Transmembrane helix</keyword>
<feature type="domain" description="X-Tfes XVIPCD" evidence="3">
    <location>
        <begin position="476"/>
        <end position="570"/>
    </location>
</feature>
<feature type="compositionally biased region" description="Low complexity" evidence="1">
    <location>
        <begin position="571"/>
        <end position="587"/>
    </location>
</feature>
<reference evidence="4 5" key="1">
    <citation type="submission" date="2018-10" db="EMBL/GenBank/DDBJ databases">
        <title>Proposal of Lysobacter pythonis sp. nov. isolated from royal pythons (Python regius).</title>
        <authorList>
            <person name="Hans-Juergen B."/>
            <person name="Huptas C."/>
            <person name="Sandra B."/>
            <person name="Igor L."/>
            <person name="Joachim S."/>
            <person name="Siegfried S."/>
            <person name="Mareike W."/>
            <person name="Peter K."/>
        </authorList>
    </citation>
    <scope>NUCLEOTIDE SEQUENCE [LARGE SCALE GENOMIC DNA]</scope>
    <source>
        <strain evidence="4 5">4284/11</strain>
    </source>
</reference>
<proteinExistence type="predicted"/>
<evidence type="ECO:0000256" key="2">
    <source>
        <dbReference type="SAM" id="Phobius"/>
    </source>
</evidence>
<feature type="transmembrane region" description="Helical" evidence="2">
    <location>
        <begin position="278"/>
        <end position="300"/>
    </location>
</feature>
<keyword evidence="2" id="KW-0812">Transmembrane</keyword>
<feature type="region of interest" description="Disordered" evidence="1">
    <location>
        <begin position="567"/>
        <end position="593"/>
    </location>
</feature>
<dbReference type="Proteomes" id="UP000275012">
    <property type="component" value="Unassembled WGS sequence"/>
</dbReference>
<comment type="caution">
    <text evidence="4">The sequence shown here is derived from an EMBL/GenBank/DDBJ whole genome shotgun (WGS) entry which is preliminary data.</text>
</comment>
<sequence length="593" mass="63125">MSASLPRPFDSSLERCFIGEGGAVAGDYLALLPSDTPLPRPLLTRAWVADILQRHGLVADEDTLDKLIAQAEARPAGESGGPDYSTFEPGAWGVHEDAAKGSRFAGHVLPVSATAQRTLTDEARAELAREPQTSPAQVNALIADLRGLADTAGRQDIVKTLDAVKRGIDGGRKAEAEGAPAGEVALRGMLEFASGMGREREAAKILERYTAIKGLSGSVRELAMNARRVFGGFDPATGKPINTDQRVDAAFDLLRGGFKLAGEIGTTAMLMGARATGLAGSLIAIAPVGLAIVAFAAAAYELIKRTREALLAPRWDEFRERFPFAEGIEPRHAMTRVLRLIGGMPDGPDNAATTAQRILALFGENPETRERYLAFLKQKVAPESLVDALADGKLARAVSSEDAVRLARAAKENAREFLDLEMRDVKRYLREHDDGRVRGAYLAPNAGQARNDDPMRQWQGDLREAARVGVILSSGAHALNGLFQNMLSQLKQPNGAAPGGLDAQQQKNLAAAAVPALRDAGITRVDHLLASKDGARLFAVQGDPHSEHRRIASIDIGAGIGQSIETSSRLAARQQDANQQDAAQPAPAITPGM</sequence>
<gene>
    <name evidence="4" type="ORF">EBB59_05105</name>
</gene>
<dbReference type="Pfam" id="PF20410">
    <property type="entry name" value="X-Tfes_XVIPCD"/>
    <property type="match status" value="1"/>
</dbReference>
<evidence type="ECO:0000259" key="3">
    <source>
        <dbReference type="Pfam" id="PF20410"/>
    </source>
</evidence>
<evidence type="ECO:0000313" key="4">
    <source>
        <dbReference type="EMBL" id="RMH93277.1"/>
    </source>
</evidence>
<dbReference type="RefSeq" id="WP_122101081.1">
    <property type="nucleotide sequence ID" value="NZ_RFLY01000006.1"/>
</dbReference>
<name>A0A3M2I465_9GAMM</name>
<evidence type="ECO:0000313" key="5">
    <source>
        <dbReference type="Proteomes" id="UP000275012"/>
    </source>
</evidence>
<keyword evidence="5" id="KW-1185">Reference proteome</keyword>
<dbReference type="AlphaFoldDB" id="A0A3M2I465"/>
<dbReference type="EMBL" id="RFLY01000006">
    <property type="protein sequence ID" value="RMH93277.1"/>
    <property type="molecule type" value="Genomic_DNA"/>
</dbReference>
<dbReference type="OrthoDB" id="5136278at2"/>
<dbReference type="InterPro" id="IPR046519">
    <property type="entry name" value="X-Tfes_XVIPCD"/>
</dbReference>
<organism evidence="4 5">
    <name type="scientific">Solilutibacter pythonis</name>
    <dbReference type="NCBI Taxonomy" id="2483112"/>
    <lineage>
        <taxon>Bacteria</taxon>
        <taxon>Pseudomonadati</taxon>
        <taxon>Pseudomonadota</taxon>
        <taxon>Gammaproteobacteria</taxon>
        <taxon>Lysobacterales</taxon>
        <taxon>Lysobacteraceae</taxon>
        <taxon>Solilutibacter</taxon>
    </lineage>
</organism>
<protein>
    <recommendedName>
        <fullName evidence="3">X-Tfes XVIPCD domain-containing protein</fullName>
    </recommendedName>
</protein>
<accession>A0A3M2I465</accession>
<evidence type="ECO:0000256" key="1">
    <source>
        <dbReference type="SAM" id="MobiDB-lite"/>
    </source>
</evidence>